<proteinExistence type="predicted"/>
<dbReference type="Proteomes" id="UP000254777">
    <property type="component" value="Unassembled WGS sequence"/>
</dbReference>
<accession>A0A379DDN0</accession>
<protein>
    <submittedName>
        <fullName evidence="2">Chromosome segregation protein</fullName>
    </submittedName>
</protein>
<evidence type="ECO:0000313" key="3">
    <source>
        <dbReference type="Proteomes" id="UP000254777"/>
    </source>
</evidence>
<dbReference type="RefSeq" id="WP_004821534.1">
    <property type="nucleotide sequence ID" value="NZ_UGTH01000001.1"/>
</dbReference>
<dbReference type="SUPFAM" id="SSF52540">
    <property type="entry name" value="P-loop containing nucleoside triphosphate hydrolases"/>
    <property type="match status" value="1"/>
</dbReference>
<evidence type="ECO:0000256" key="1">
    <source>
        <dbReference type="SAM" id="Coils"/>
    </source>
</evidence>
<keyword evidence="1" id="KW-0175">Coiled coil</keyword>
<name>A0A379DDN0_9FIRM</name>
<feature type="coiled-coil region" evidence="1">
    <location>
        <begin position="4"/>
        <end position="45"/>
    </location>
</feature>
<dbReference type="AlphaFoldDB" id="A0A379DDN0"/>
<gene>
    <name evidence="2" type="ORF">NCTC11088_01908</name>
</gene>
<sequence>MMDINTINEKIEKLETNLNIQKGRRDIVEKNLNSKLDKINTLKNDYSVLSQVEILLNMASEYGREQAKTQVESLVSSCLSFILETDIEFVIELTDGKITGADFYVVSNYDGYTVKTQPENSRGGGIVDIISLALRIAMIEIYNPKIEGPLILDEPGKHVSEEYIFNLGEFLRKSSTMFHRQIIMVTHNKYLSEICDKSFLVEQRNSVSKVTNLEIEK</sequence>
<reference evidence="2 3" key="1">
    <citation type="submission" date="2018-06" db="EMBL/GenBank/DDBJ databases">
        <authorList>
            <consortium name="Pathogen Informatics"/>
            <person name="Doyle S."/>
        </authorList>
    </citation>
    <scope>NUCLEOTIDE SEQUENCE [LARGE SCALE GENOMIC DNA]</scope>
    <source>
        <strain evidence="2 3">NCTC11088</strain>
    </source>
</reference>
<organism evidence="2 3">
    <name type="scientific">Peptoniphilus indolicus</name>
    <dbReference type="NCBI Taxonomy" id="33030"/>
    <lineage>
        <taxon>Bacteria</taxon>
        <taxon>Bacillati</taxon>
        <taxon>Bacillota</taxon>
        <taxon>Tissierellia</taxon>
        <taxon>Tissierellales</taxon>
        <taxon>Peptoniphilaceae</taxon>
        <taxon>Peptoniphilus</taxon>
    </lineage>
</organism>
<dbReference type="InterPro" id="IPR027417">
    <property type="entry name" value="P-loop_NTPase"/>
</dbReference>
<dbReference type="Gene3D" id="3.40.50.300">
    <property type="entry name" value="P-loop containing nucleotide triphosphate hydrolases"/>
    <property type="match status" value="1"/>
</dbReference>
<dbReference type="EMBL" id="UGTH01000001">
    <property type="protein sequence ID" value="SUB76096.1"/>
    <property type="molecule type" value="Genomic_DNA"/>
</dbReference>
<evidence type="ECO:0000313" key="2">
    <source>
        <dbReference type="EMBL" id="SUB76096.1"/>
    </source>
</evidence>